<evidence type="ECO:0000313" key="1">
    <source>
        <dbReference type="EMBL" id="GAG86771.1"/>
    </source>
</evidence>
<proteinExistence type="predicted"/>
<protein>
    <recommendedName>
        <fullName evidence="2">DUF4332 domain-containing protein</fullName>
    </recommendedName>
</protein>
<reference evidence="1" key="1">
    <citation type="journal article" date="2014" name="Front. Microbiol.">
        <title>High frequency of phylogenetically diverse reductive dehalogenase-homologous genes in deep subseafloor sedimentary metagenomes.</title>
        <authorList>
            <person name="Kawai M."/>
            <person name="Futagami T."/>
            <person name="Toyoda A."/>
            <person name="Takaki Y."/>
            <person name="Nishi S."/>
            <person name="Hori S."/>
            <person name="Arai W."/>
            <person name="Tsubouchi T."/>
            <person name="Morono Y."/>
            <person name="Uchiyama I."/>
            <person name="Ito T."/>
            <person name="Fujiyama A."/>
            <person name="Inagaki F."/>
            <person name="Takami H."/>
        </authorList>
    </citation>
    <scope>NUCLEOTIDE SEQUENCE</scope>
    <source>
        <strain evidence="1">Expedition CK06-06</strain>
    </source>
</reference>
<gene>
    <name evidence="1" type="ORF">S01H4_30278</name>
</gene>
<dbReference type="SUPFAM" id="SSF81585">
    <property type="entry name" value="PsbU/PolX domain-like"/>
    <property type="match status" value="1"/>
</dbReference>
<dbReference type="Pfam" id="PF14520">
    <property type="entry name" value="HHH_5"/>
    <property type="match status" value="1"/>
</dbReference>
<dbReference type="Gene3D" id="1.10.150.20">
    <property type="entry name" value="5' to 3' exonuclease, C-terminal subdomain"/>
    <property type="match status" value="1"/>
</dbReference>
<dbReference type="EMBL" id="BART01015614">
    <property type="protein sequence ID" value="GAG86771.1"/>
    <property type="molecule type" value="Genomic_DNA"/>
</dbReference>
<comment type="caution">
    <text evidence="1">The sequence shown here is derived from an EMBL/GenBank/DDBJ whole genome shotgun (WGS) entry which is preliminary data.</text>
</comment>
<evidence type="ECO:0008006" key="2">
    <source>
        <dbReference type="Google" id="ProtNLM"/>
    </source>
</evidence>
<dbReference type="AlphaFoldDB" id="X1CR73"/>
<accession>X1CR73</accession>
<sequence length="168" mass="19027">MIRRSGISGKVEKFANWLNRMRGREFKPEKDDLAFLICPPNIITPNAKKTLEDNNIMLYEYSSSNVNELLKISPQEYTEKALKPMERETEIAIEPVFRKESKYKLMDVPGIGPAKAKALIQGGIRTLKELITCNAKMKAGEIKGVGVVSLNKWKQAARQILSELSNKF</sequence>
<name>X1CR73_9ZZZZ</name>
<organism evidence="1">
    <name type="scientific">marine sediment metagenome</name>
    <dbReference type="NCBI Taxonomy" id="412755"/>
    <lineage>
        <taxon>unclassified sequences</taxon>
        <taxon>metagenomes</taxon>
        <taxon>ecological metagenomes</taxon>
    </lineage>
</organism>